<proteinExistence type="inferred from homology"/>
<sequence length="251" mass="27882">MARQRETSLHGARRIGHDGQAKPTAGCSRGLTPEERFACPGQFVRRHARAIVLDVDTQFISITLDAYIHPPSPWRIADGRRVGRIGVATAELYPQFSLDASLGLASFTASDFFNRQSALWSVGPAFSWPVFRHGQIKSMIRVRDEQAQQALIAYRQSILTATQEVEDALAANEEEHKRQAMLAASHAAQLRALDHARALYKGGMTDFRAILDQQQRALQAESAVDQSMAKQRLDRIALYKALGGGWNGEMR</sequence>
<accession>A0A328P7A3</accession>
<evidence type="ECO:0000313" key="4">
    <source>
        <dbReference type="Proteomes" id="UP000248926"/>
    </source>
</evidence>
<evidence type="ECO:0008006" key="5">
    <source>
        <dbReference type="Google" id="ProtNLM"/>
    </source>
</evidence>
<protein>
    <recommendedName>
        <fullName evidence="5">RND transporter</fullName>
    </recommendedName>
</protein>
<dbReference type="InterPro" id="IPR003423">
    <property type="entry name" value="OMP_efflux"/>
</dbReference>
<dbReference type="InterPro" id="IPR010131">
    <property type="entry name" value="MdtP/NodT-like"/>
</dbReference>
<reference evidence="3 4" key="1">
    <citation type="journal article" date="2018" name="Genet. Mol. Biol.">
        <title>The genome sequence of Dyella jiangningensis FCAV SCS01 from a lignocellulose-decomposing microbial consortium metagenome reveals potential for biotechnological applications.</title>
        <authorList>
            <person name="Desiderato J.G."/>
            <person name="Alvarenga D.O."/>
            <person name="Constancio M.T.L."/>
            <person name="Alves L.M.C."/>
            <person name="Varani A.M."/>
        </authorList>
    </citation>
    <scope>NUCLEOTIDE SEQUENCE [LARGE SCALE GENOMIC DNA]</scope>
    <source>
        <strain evidence="3 4">FCAV SCS01</strain>
    </source>
</reference>
<keyword evidence="4" id="KW-1185">Reference proteome</keyword>
<organism evidence="3 4">
    <name type="scientific">Dyella jiangningensis</name>
    <dbReference type="NCBI Taxonomy" id="1379159"/>
    <lineage>
        <taxon>Bacteria</taxon>
        <taxon>Pseudomonadati</taxon>
        <taxon>Pseudomonadota</taxon>
        <taxon>Gammaproteobacteria</taxon>
        <taxon>Lysobacterales</taxon>
        <taxon>Rhodanobacteraceae</taxon>
        <taxon>Dyella</taxon>
    </lineage>
</organism>
<dbReference type="PANTHER" id="PTHR30203">
    <property type="entry name" value="OUTER MEMBRANE CATION EFFLUX PROTEIN"/>
    <property type="match status" value="1"/>
</dbReference>
<dbReference type="AlphaFoldDB" id="A0A328P7A3"/>
<dbReference type="SUPFAM" id="SSF56954">
    <property type="entry name" value="Outer membrane efflux proteins (OEP)"/>
    <property type="match status" value="1"/>
</dbReference>
<feature type="region of interest" description="Disordered" evidence="2">
    <location>
        <begin position="1"/>
        <end position="29"/>
    </location>
</feature>
<dbReference type="OrthoDB" id="9770517at2"/>
<evidence type="ECO:0000256" key="1">
    <source>
        <dbReference type="ARBA" id="ARBA00007613"/>
    </source>
</evidence>
<comment type="caution">
    <text evidence="3">The sequence shown here is derived from an EMBL/GenBank/DDBJ whole genome shotgun (WGS) entry which is preliminary data.</text>
</comment>
<dbReference type="PANTHER" id="PTHR30203:SF25">
    <property type="entry name" value="OUTER MEMBRANE PROTEIN-RELATED"/>
    <property type="match status" value="1"/>
</dbReference>
<evidence type="ECO:0000256" key="2">
    <source>
        <dbReference type="SAM" id="MobiDB-lite"/>
    </source>
</evidence>
<dbReference type="Proteomes" id="UP000248926">
    <property type="component" value="Unassembled WGS sequence"/>
</dbReference>
<evidence type="ECO:0000313" key="3">
    <source>
        <dbReference type="EMBL" id="RAO78168.1"/>
    </source>
</evidence>
<comment type="similarity">
    <text evidence="1">Belongs to the outer membrane factor (OMF) (TC 1.B.17) family.</text>
</comment>
<dbReference type="GO" id="GO:0015562">
    <property type="term" value="F:efflux transmembrane transporter activity"/>
    <property type="evidence" value="ECO:0007669"/>
    <property type="project" value="InterPro"/>
</dbReference>
<dbReference type="Pfam" id="PF02321">
    <property type="entry name" value="OEP"/>
    <property type="match status" value="1"/>
</dbReference>
<dbReference type="EMBL" id="NFZS01000001">
    <property type="protein sequence ID" value="RAO78168.1"/>
    <property type="molecule type" value="Genomic_DNA"/>
</dbReference>
<name>A0A328P7A3_9GAMM</name>
<gene>
    <name evidence="3" type="ORF">CA260_10205</name>
</gene>
<dbReference type="Gene3D" id="1.20.1600.10">
    <property type="entry name" value="Outer membrane efflux proteins (OEP)"/>
    <property type="match status" value="1"/>
</dbReference>